<keyword evidence="1" id="KW-0812">Transmembrane</keyword>
<dbReference type="OrthoDB" id="9913558at2"/>
<gene>
    <name evidence="2" type="ORF">NCTC503_01448</name>
</gene>
<keyword evidence="3" id="KW-1185">Reference proteome</keyword>
<feature type="transmembrane region" description="Helical" evidence="1">
    <location>
        <begin position="9"/>
        <end position="28"/>
    </location>
</feature>
<keyword evidence="1" id="KW-0472">Membrane</keyword>
<evidence type="ECO:0000313" key="2">
    <source>
        <dbReference type="EMBL" id="VTQ89647.1"/>
    </source>
</evidence>
<proteinExistence type="predicted"/>
<dbReference type="RefSeq" id="WP_138210103.1">
    <property type="nucleotide sequence ID" value="NZ_CBCRUQ010000012.1"/>
</dbReference>
<dbReference type="KEGG" id="hhw:NCTC503_01448"/>
<feature type="transmembrane region" description="Helical" evidence="1">
    <location>
        <begin position="69"/>
        <end position="87"/>
    </location>
</feature>
<dbReference type="Proteomes" id="UP000308489">
    <property type="component" value="Chromosome 1"/>
</dbReference>
<organism evidence="2 3">
    <name type="scientific">Hathewaya histolytica</name>
    <name type="common">Clostridium histolyticum</name>
    <dbReference type="NCBI Taxonomy" id="1498"/>
    <lineage>
        <taxon>Bacteria</taxon>
        <taxon>Bacillati</taxon>
        <taxon>Bacillota</taxon>
        <taxon>Clostridia</taxon>
        <taxon>Eubacteriales</taxon>
        <taxon>Clostridiaceae</taxon>
        <taxon>Hathewaya</taxon>
    </lineage>
</organism>
<reference evidence="2 3" key="1">
    <citation type="submission" date="2019-05" db="EMBL/GenBank/DDBJ databases">
        <authorList>
            <consortium name="Pathogen Informatics"/>
        </authorList>
    </citation>
    <scope>NUCLEOTIDE SEQUENCE [LARGE SCALE GENOMIC DNA]</scope>
    <source>
        <strain evidence="2 3">NCTC503</strain>
    </source>
</reference>
<protein>
    <submittedName>
        <fullName evidence="2">Uncharacterized protein</fullName>
    </submittedName>
</protein>
<dbReference type="EMBL" id="LR590481">
    <property type="protein sequence ID" value="VTQ89647.1"/>
    <property type="molecule type" value="Genomic_DNA"/>
</dbReference>
<sequence length="88" mass="10257">MEKKIFFKIISYILSIFLLTVTIVNHIYRISGKEFSLKPSFVAILCITFYLFMDHITKDTPKFDKVKKVTLISFLLYSLFELGVLILG</sequence>
<accession>A0A4V6KDB4</accession>
<evidence type="ECO:0000256" key="1">
    <source>
        <dbReference type="SAM" id="Phobius"/>
    </source>
</evidence>
<name>A0A4V6KDB4_HATHI</name>
<keyword evidence="1" id="KW-1133">Transmembrane helix</keyword>
<feature type="transmembrane region" description="Helical" evidence="1">
    <location>
        <begin position="40"/>
        <end position="57"/>
    </location>
</feature>
<dbReference type="AlphaFoldDB" id="A0A4V6KDB4"/>
<evidence type="ECO:0000313" key="3">
    <source>
        <dbReference type="Proteomes" id="UP000308489"/>
    </source>
</evidence>